<dbReference type="Proteomes" id="UP001055101">
    <property type="component" value="Unassembled WGS sequence"/>
</dbReference>
<feature type="compositionally biased region" description="Basic and acidic residues" evidence="1">
    <location>
        <begin position="227"/>
        <end position="239"/>
    </location>
</feature>
<name>A0ABQ4TQ87_9HYPH</name>
<dbReference type="RefSeq" id="WP_147817466.1">
    <property type="nucleotide sequence ID" value="NZ_BPRA01000014.1"/>
</dbReference>
<feature type="compositionally biased region" description="Basic and acidic residues" evidence="1">
    <location>
        <begin position="179"/>
        <end position="195"/>
    </location>
</feature>
<dbReference type="EMBL" id="BPRA01000014">
    <property type="protein sequence ID" value="GJE56509.1"/>
    <property type="molecule type" value="Genomic_DNA"/>
</dbReference>
<evidence type="ECO:0000313" key="3">
    <source>
        <dbReference type="EMBL" id="GJE56509.1"/>
    </source>
</evidence>
<keyword evidence="4" id="KW-1185">Reference proteome</keyword>
<protein>
    <recommendedName>
        <fullName evidence="5">DUF3035 domain-containing protein</fullName>
    </recommendedName>
</protein>
<accession>A0ABQ4TQ87</accession>
<comment type="caution">
    <text evidence="3">The sequence shown here is derived from an EMBL/GenBank/DDBJ whole genome shotgun (WGS) entry which is preliminary data.</text>
</comment>
<organism evidence="3 4">
    <name type="scientific">Methylobacterium thuringiense</name>
    <dbReference type="NCBI Taxonomy" id="1003091"/>
    <lineage>
        <taxon>Bacteria</taxon>
        <taxon>Pseudomonadati</taxon>
        <taxon>Pseudomonadota</taxon>
        <taxon>Alphaproteobacteria</taxon>
        <taxon>Hyphomicrobiales</taxon>
        <taxon>Methylobacteriaceae</taxon>
        <taxon>Methylobacterium</taxon>
    </lineage>
</organism>
<sequence>MIVQRRISLAFSGILALSLLPAVPARAAEGEFMRDAMSSIGLIEPERPPITYRERAPLVMPPALGKKAAVKKPAKGKGADAPPVDYATMPLPLPQTRQDDPQWPKDPETSRRERAALDAKKPIVRGAQGRMNDNNETLSAFEMQNGRREGAGLSKDPAPGPGEVRESTWLNPLKLFSGSKDEAEPSAIEPDRDGLTDPPNGYRKAPVKAAKGPAGPVGNSISGNEEADPRTFMRAEGGR</sequence>
<proteinExistence type="predicted"/>
<evidence type="ECO:0000256" key="1">
    <source>
        <dbReference type="SAM" id="MobiDB-lite"/>
    </source>
</evidence>
<evidence type="ECO:0000256" key="2">
    <source>
        <dbReference type="SAM" id="SignalP"/>
    </source>
</evidence>
<feature type="compositionally biased region" description="Low complexity" evidence="1">
    <location>
        <begin position="207"/>
        <end position="218"/>
    </location>
</feature>
<gene>
    <name evidence="3" type="ORF">EKPJFOCH_3015</name>
</gene>
<evidence type="ECO:0000313" key="4">
    <source>
        <dbReference type="Proteomes" id="UP001055101"/>
    </source>
</evidence>
<feature type="chain" id="PRO_5045709554" description="DUF3035 domain-containing protein" evidence="2">
    <location>
        <begin position="28"/>
        <end position="239"/>
    </location>
</feature>
<reference evidence="3" key="2">
    <citation type="submission" date="2021-08" db="EMBL/GenBank/DDBJ databases">
        <authorList>
            <person name="Tani A."/>
            <person name="Ola A."/>
            <person name="Ogura Y."/>
            <person name="Katsura K."/>
            <person name="Hayashi T."/>
        </authorList>
    </citation>
    <scope>NUCLEOTIDE SEQUENCE</scope>
    <source>
        <strain evidence="3">DSM 23674</strain>
    </source>
</reference>
<evidence type="ECO:0008006" key="5">
    <source>
        <dbReference type="Google" id="ProtNLM"/>
    </source>
</evidence>
<feature type="signal peptide" evidence="2">
    <location>
        <begin position="1"/>
        <end position="27"/>
    </location>
</feature>
<reference evidence="3" key="1">
    <citation type="journal article" date="2021" name="Front. Microbiol.">
        <title>Comprehensive Comparative Genomics and Phenotyping of Methylobacterium Species.</title>
        <authorList>
            <person name="Alessa O."/>
            <person name="Ogura Y."/>
            <person name="Fujitani Y."/>
            <person name="Takami H."/>
            <person name="Hayashi T."/>
            <person name="Sahin N."/>
            <person name="Tani A."/>
        </authorList>
    </citation>
    <scope>NUCLEOTIDE SEQUENCE</scope>
    <source>
        <strain evidence="3">DSM 23674</strain>
    </source>
</reference>
<feature type="compositionally biased region" description="Basic and acidic residues" evidence="1">
    <location>
        <begin position="97"/>
        <end position="121"/>
    </location>
</feature>
<feature type="region of interest" description="Disordered" evidence="1">
    <location>
        <begin position="69"/>
        <end position="239"/>
    </location>
</feature>
<keyword evidence="2" id="KW-0732">Signal</keyword>